<protein>
    <recommendedName>
        <fullName evidence="6">Glycine rich protein</fullName>
    </recommendedName>
</protein>
<dbReference type="EMBL" id="CM001221">
    <property type="protein sequence ID" value="KEH28305.1"/>
    <property type="molecule type" value="Genomic_DNA"/>
</dbReference>
<dbReference type="EnsemblPlants" id="KEH28305">
    <property type="protein sequence ID" value="KEH28305"/>
    <property type="gene ID" value="MTR_5g084530"/>
</dbReference>
<dbReference type="PANTHER" id="PTHR37389:SF40">
    <property type="entry name" value="NODULIN-24"/>
    <property type="match status" value="1"/>
</dbReference>
<dbReference type="HOGENOM" id="CLU_105596_0_0_1"/>
<dbReference type="ExpressionAtlas" id="A0A072UR25">
    <property type="expression patterns" value="differential"/>
</dbReference>
<dbReference type="Pfam" id="PF07172">
    <property type="entry name" value="GRP"/>
    <property type="match status" value="1"/>
</dbReference>
<dbReference type="PANTHER" id="PTHR37389">
    <property type="entry name" value="NODULIN-24"/>
    <property type="match status" value="1"/>
</dbReference>
<reference evidence="3 5" key="2">
    <citation type="journal article" date="2014" name="BMC Genomics">
        <title>An improved genome release (version Mt4.0) for the model legume Medicago truncatula.</title>
        <authorList>
            <person name="Tang H."/>
            <person name="Krishnakumar V."/>
            <person name="Bidwell S."/>
            <person name="Rosen B."/>
            <person name="Chan A."/>
            <person name="Zhou S."/>
            <person name="Gentzbittel L."/>
            <person name="Childs K.L."/>
            <person name="Yandell M."/>
            <person name="Gundlach H."/>
            <person name="Mayer K.F."/>
            <person name="Schwartz D.C."/>
            <person name="Town C.D."/>
        </authorList>
    </citation>
    <scope>GENOME REANNOTATION</scope>
    <source>
        <strain evidence="3">A17</strain>
        <strain evidence="4 5">cv. Jemalong A17</strain>
    </source>
</reference>
<feature type="region of interest" description="Disordered" evidence="1">
    <location>
        <begin position="66"/>
        <end position="131"/>
    </location>
</feature>
<gene>
    <name evidence="4" type="primary">11431169</name>
    <name evidence="3" type="ordered locus">MTR_5g084530</name>
</gene>
<organism evidence="3 5">
    <name type="scientific">Medicago truncatula</name>
    <name type="common">Barrel medic</name>
    <name type="synonym">Medicago tribuloides</name>
    <dbReference type="NCBI Taxonomy" id="3880"/>
    <lineage>
        <taxon>Eukaryota</taxon>
        <taxon>Viridiplantae</taxon>
        <taxon>Streptophyta</taxon>
        <taxon>Embryophyta</taxon>
        <taxon>Tracheophyta</taxon>
        <taxon>Spermatophyta</taxon>
        <taxon>Magnoliopsida</taxon>
        <taxon>eudicotyledons</taxon>
        <taxon>Gunneridae</taxon>
        <taxon>Pentapetalae</taxon>
        <taxon>rosids</taxon>
        <taxon>fabids</taxon>
        <taxon>Fabales</taxon>
        <taxon>Fabaceae</taxon>
        <taxon>Papilionoideae</taxon>
        <taxon>50 kb inversion clade</taxon>
        <taxon>NPAAA clade</taxon>
        <taxon>Hologalegina</taxon>
        <taxon>IRL clade</taxon>
        <taxon>Trifolieae</taxon>
        <taxon>Medicago</taxon>
    </lineage>
</organism>
<sequence length="131" mass="13324">MDSKKAILMLGLLAMALISSVMSARDLTETSTDAKKEVVEKTNEVNDAKYGGYNHGGYNHGGGYNGGGGHGGHGGYNRGGGHGGRGAAESVAVQTEEKTNEVNDARNGGGGGSFNKGGASYNHGRGSYHHG</sequence>
<keyword evidence="5" id="KW-1185">Reference proteome</keyword>
<evidence type="ECO:0000313" key="5">
    <source>
        <dbReference type="Proteomes" id="UP000002051"/>
    </source>
</evidence>
<dbReference type="Proteomes" id="UP000002051">
    <property type="component" value="Chromosome 5"/>
</dbReference>
<evidence type="ECO:0008006" key="6">
    <source>
        <dbReference type="Google" id="ProtNLM"/>
    </source>
</evidence>
<keyword evidence="2" id="KW-0732">Signal</keyword>
<dbReference type="AlphaFoldDB" id="A0A072UR25"/>
<feature type="chain" id="PRO_5014499943" description="Glycine rich protein" evidence="2">
    <location>
        <begin position="24"/>
        <end position="131"/>
    </location>
</feature>
<feature type="signal peptide" evidence="2">
    <location>
        <begin position="1"/>
        <end position="23"/>
    </location>
</feature>
<feature type="compositionally biased region" description="Gly residues" evidence="1">
    <location>
        <begin position="66"/>
        <end position="86"/>
    </location>
</feature>
<name>A0A072UR25_MEDTR</name>
<evidence type="ECO:0000256" key="1">
    <source>
        <dbReference type="SAM" id="MobiDB-lite"/>
    </source>
</evidence>
<accession>A0A072UR25</accession>
<reference evidence="3 5" key="1">
    <citation type="journal article" date="2011" name="Nature">
        <title>The Medicago genome provides insight into the evolution of rhizobial symbioses.</title>
        <authorList>
            <person name="Young N.D."/>
            <person name="Debelle F."/>
            <person name="Oldroyd G.E."/>
            <person name="Geurts R."/>
            <person name="Cannon S.B."/>
            <person name="Udvardi M.K."/>
            <person name="Benedito V.A."/>
            <person name="Mayer K.F."/>
            <person name="Gouzy J."/>
            <person name="Schoof H."/>
            <person name="Van de Peer Y."/>
            <person name="Proost S."/>
            <person name="Cook D.R."/>
            <person name="Meyers B.C."/>
            <person name="Spannagl M."/>
            <person name="Cheung F."/>
            <person name="De Mita S."/>
            <person name="Krishnakumar V."/>
            <person name="Gundlach H."/>
            <person name="Zhou S."/>
            <person name="Mudge J."/>
            <person name="Bharti A.K."/>
            <person name="Murray J.D."/>
            <person name="Naoumkina M.A."/>
            <person name="Rosen B."/>
            <person name="Silverstein K.A."/>
            <person name="Tang H."/>
            <person name="Rombauts S."/>
            <person name="Zhao P.X."/>
            <person name="Zhou P."/>
            <person name="Barbe V."/>
            <person name="Bardou P."/>
            <person name="Bechner M."/>
            <person name="Bellec A."/>
            <person name="Berger A."/>
            <person name="Berges H."/>
            <person name="Bidwell S."/>
            <person name="Bisseling T."/>
            <person name="Choisne N."/>
            <person name="Couloux A."/>
            <person name="Denny R."/>
            <person name="Deshpande S."/>
            <person name="Dai X."/>
            <person name="Doyle J.J."/>
            <person name="Dudez A.M."/>
            <person name="Farmer A.D."/>
            <person name="Fouteau S."/>
            <person name="Franken C."/>
            <person name="Gibelin C."/>
            <person name="Gish J."/>
            <person name="Goldstein S."/>
            <person name="Gonzalez A.J."/>
            <person name="Green P.J."/>
            <person name="Hallab A."/>
            <person name="Hartog M."/>
            <person name="Hua A."/>
            <person name="Humphray S.J."/>
            <person name="Jeong D.H."/>
            <person name="Jing Y."/>
            <person name="Jocker A."/>
            <person name="Kenton S.M."/>
            <person name="Kim D.J."/>
            <person name="Klee K."/>
            <person name="Lai H."/>
            <person name="Lang C."/>
            <person name="Lin S."/>
            <person name="Macmil S.L."/>
            <person name="Magdelenat G."/>
            <person name="Matthews L."/>
            <person name="McCorrison J."/>
            <person name="Monaghan E.L."/>
            <person name="Mun J.H."/>
            <person name="Najar F.Z."/>
            <person name="Nicholson C."/>
            <person name="Noirot C."/>
            <person name="O'Bleness M."/>
            <person name="Paule C.R."/>
            <person name="Poulain J."/>
            <person name="Prion F."/>
            <person name="Qin B."/>
            <person name="Qu C."/>
            <person name="Retzel E.F."/>
            <person name="Riddle C."/>
            <person name="Sallet E."/>
            <person name="Samain S."/>
            <person name="Samson N."/>
            <person name="Sanders I."/>
            <person name="Saurat O."/>
            <person name="Scarpelli C."/>
            <person name="Schiex T."/>
            <person name="Segurens B."/>
            <person name="Severin A.J."/>
            <person name="Sherrier D.J."/>
            <person name="Shi R."/>
            <person name="Sims S."/>
            <person name="Singer S.R."/>
            <person name="Sinharoy S."/>
            <person name="Sterck L."/>
            <person name="Viollet A."/>
            <person name="Wang B.B."/>
            <person name="Wang K."/>
            <person name="Wang M."/>
            <person name="Wang X."/>
            <person name="Warfsmann J."/>
            <person name="Weissenbach J."/>
            <person name="White D.D."/>
            <person name="White J.D."/>
            <person name="Wiley G.B."/>
            <person name="Wincker P."/>
            <person name="Xing Y."/>
            <person name="Yang L."/>
            <person name="Yao Z."/>
            <person name="Ying F."/>
            <person name="Zhai J."/>
            <person name="Zhou L."/>
            <person name="Zuber A."/>
            <person name="Denarie J."/>
            <person name="Dixon R.A."/>
            <person name="May G.D."/>
            <person name="Schwartz D.C."/>
            <person name="Rogers J."/>
            <person name="Quetier F."/>
            <person name="Town C.D."/>
            <person name="Roe B.A."/>
        </authorList>
    </citation>
    <scope>NUCLEOTIDE SEQUENCE [LARGE SCALE GENOMIC DNA]</scope>
    <source>
        <strain evidence="3">A17</strain>
        <strain evidence="4 5">cv. Jemalong A17</strain>
    </source>
</reference>
<proteinExistence type="predicted"/>
<evidence type="ECO:0000313" key="4">
    <source>
        <dbReference type="EnsemblPlants" id="KEH28305"/>
    </source>
</evidence>
<feature type="compositionally biased region" description="Basic and acidic residues" evidence="1">
    <location>
        <begin position="95"/>
        <end position="104"/>
    </location>
</feature>
<evidence type="ECO:0000313" key="3">
    <source>
        <dbReference type="EMBL" id="KEH28305.1"/>
    </source>
</evidence>
<dbReference type="InterPro" id="IPR010800">
    <property type="entry name" value="GRP"/>
</dbReference>
<reference evidence="4" key="3">
    <citation type="submission" date="2015-04" db="UniProtKB">
        <authorList>
            <consortium name="EnsemblPlants"/>
        </authorList>
    </citation>
    <scope>IDENTIFICATION</scope>
    <source>
        <strain evidence="4">cv. Jemalong A17</strain>
    </source>
</reference>
<evidence type="ECO:0000256" key="2">
    <source>
        <dbReference type="SAM" id="SignalP"/>
    </source>
</evidence>